<reference evidence="8" key="1">
    <citation type="submission" date="2025-08" db="UniProtKB">
        <authorList>
            <consortium name="RefSeq"/>
        </authorList>
    </citation>
    <scope>IDENTIFICATION</scope>
    <source>
        <tissue evidence="8">Silk gland</tissue>
    </source>
</reference>
<feature type="transmembrane region" description="Helical" evidence="5">
    <location>
        <begin position="221"/>
        <end position="243"/>
    </location>
</feature>
<dbReference type="GO" id="GO:0016020">
    <property type="term" value="C:membrane"/>
    <property type="evidence" value="ECO:0007669"/>
    <property type="project" value="UniProtKB-SubCell"/>
</dbReference>
<dbReference type="RefSeq" id="XP_028033170.1">
    <property type="nucleotide sequence ID" value="XM_028177369.1"/>
</dbReference>
<dbReference type="KEGG" id="bman:114245261"/>
<keyword evidence="7" id="KW-1185">Reference proteome</keyword>
<keyword evidence="4 5" id="KW-0472">Membrane</keyword>
<proteinExistence type="predicted"/>
<gene>
    <name evidence="8" type="primary">LOC114245261</name>
</gene>
<evidence type="ECO:0000256" key="3">
    <source>
        <dbReference type="ARBA" id="ARBA00022989"/>
    </source>
</evidence>
<feature type="transmembrane region" description="Helical" evidence="5">
    <location>
        <begin position="172"/>
        <end position="190"/>
    </location>
</feature>
<dbReference type="Gene3D" id="1.20.1250.20">
    <property type="entry name" value="MFS general substrate transporter like domains"/>
    <property type="match status" value="1"/>
</dbReference>
<keyword evidence="2 5" id="KW-0812">Transmembrane</keyword>
<keyword evidence="3 5" id="KW-1133">Transmembrane helix</keyword>
<evidence type="ECO:0000256" key="4">
    <source>
        <dbReference type="ARBA" id="ARBA00023136"/>
    </source>
</evidence>
<feature type="transmembrane region" description="Helical" evidence="5">
    <location>
        <begin position="255"/>
        <end position="274"/>
    </location>
</feature>
<feature type="transmembrane region" description="Helical" evidence="5">
    <location>
        <begin position="399"/>
        <end position="419"/>
    </location>
</feature>
<dbReference type="GeneID" id="114245261"/>
<evidence type="ECO:0000259" key="6">
    <source>
        <dbReference type="PROSITE" id="PS50850"/>
    </source>
</evidence>
<accession>A0A6J2JU80</accession>
<dbReference type="Proteomes" id="UP000504629">
    <property type="component" value="Unplaced"/>
</dbReference>
<dbReference type="PROSITE" id="PS00216">
    <property type="entry name" value="SUGAR_TRANSPORT_1"/>
    <property type="match status" value="1"/>
</dbReference>
<feature type="transmembrane region" description="Helical" evidence="5">
    <location>
        <begin position="45"/>
        <end position="66"/>
    </location>
</feature>
<dbReference type="InterPro" id="IPR005829">
    <property type="entry name" value="Sugar_transporter_CS"/>
</dbReference>
<evidence type="ECO:0000256" key="2">
    <source>
        <dbReference type="ARBA" id="ARBA00022692"/>
    </source>
</evidence>
<dbReference type="InterPro" id="IPR020846">
    <property type="entry name" value="MFS_dom"/>
</dbReference>
<dbReference type="Pfam" id="PF07690">
    <property type="entry name" value="MFS_1"/>
    <property type="match status" value="1"/>
</dbReference>
<dbReference type="InterPro" id="IPR011701">
    <property type="entry name" value="MFS"/>
</dbReference>
<feature type="transmembrane region" description="Helical" evidence="5">
    <location>
        <begin position="369"/>
        <end position="387"/>
    </location>
</feature>
<dbReference type="GO" id="GO:0022857">
    <property type="term" value="F:transmembrane transporter activity"/>
    <property type="evidence" value="ECO:0007669"/>
    <property type="project" value="InterPro"/>
</dbReference>
<protein>
    <submittedName>
        <fullName evidence="8">Carcinine transporter-like</fullName>
    </submittedName>
</protein>
<dbReference type="SUPFAM" id="SSF103473">
    <property type="entry name" value="MFS general substrate transporter"/>
    <property type="match status" value="1"/>
</dbReference>
<comment type="subcellular location">
    <subcellularLocation>
        <location evidence="1">Membrane</location>
        <topology evidence="1">Multi-pass membrane protein</topology>
    </subcellularLocation>
</comment>
<feature type="transmembrane region" description="Helical" evidence="5">
    <location>
        <begin position="509"/>
        <end position="532"/>
    </location>
</feature>
<name>A0A6J2JU80_BOMMA</name>
<dbReference type="PROSITE" id="PS50850">
    <property type="entry name" value="MFS"/>
    <property type="match status" value="1"/>
</dbReference>
<evidence type="ECO:0000256" key="1">
    <source>
        <dbReference type="ARBA" id="ARBA00004141"/>
    </source>
</evidence>
<feature type="transmembrane region" description="Helical" evidence="5">
    <location>
        <begin position="197"/>
        <end position="215"/>
    </location>
</feature>
<feature type="transmembrane region" description="Helical" evidence="5">
    <location>
        <begin position="431"/>
        <end position="462"/>
    </location>
</feature>
<organism evidence="7 8">
    <name type="scientific">Bombyx mandarina</name>
    <name type="common">Wild silk moth</name>
    <name type="synonym">Wild silkworm</name>
    <dbReference type="NCBI Taxonomy" id="7092"/>
    <lineage>
        <taxon>Eukaryota</taxon>
        <taxon>Metazoa</taxon>
        <taxon>Ecdysozoa</taxon>
        <taxon>Arthropoda</taxon>
        <taxon>Hexapoda</taxon>
        <taxon>Insecta</taxon>
        <taxon>Pterygota</taxon>
        <taxon>Neoptera</taxon>
        <taxon>Endopterygota</taxon>
        <taxon>Lepidoptera</taxon>
        <taxon>Glossata</taxon>
        <taxon>Ditrysia</taxon>
        <taxon>Bombycoidea</taxon>
        <taxon>Bombycidae</taxon>
        <taxon>Bombycinae</taxon>
        <taxon>Bombyx</taxon>
    </lineage>
</organism>
<evidence type="ECO:0000256" key="5">
    <source>
        <dbReference type="SAM" id="Phobius"/>
    </source>
</evidence>
<evidence type="ECO:0000313" key="7">
    <source>
        <dbReference type="Proteomes" id="UP000504629"/>
    </source>
</evidence>
<evidence type="ECO:0000313" key="8">
    <source>
        <dbReference type="RefSeq" id="XP_028033170.1"/>
    </source>
</evidence>
<dbReference type="AlphaFoldDB" id="A0A6J2JU80"/>
<dbReference type="InterPro" id="IPR036259">
    <property type="entry name" value="MFS_trans_sf"/>
</dbReference>
<dbReference type="PANTHER" id="PTHR24064">
    <property type="entry name" value="SOLUTE CARRIER FAMILY 22 MEMBER"/>
    <property type="match status" value="1"/>
</dbReference>
<feature type="domain" description="Major facilitator superfamily (MFS) profile" evidence="6">
    <location>
        <begin position="49"/>
        <end position="537"/>
    </location>
</feature>
<sequence length="579" mass="65541">MAMDTMKIENKFDREKRIELEKPTEGAAKQINFDELLIAAGEFSIYQILLFFATSPFFLFGVFVYYSQMFITEPSPNHWCWVPELANLSDTERRTLAIPLDDSTKFGYSHCQVYDANWDEVLITGQVPNSTWPTKACEHGWEFNKTEIPYPTITSEMDWICDRGSYQATAQALFFVGSIIGGFLIGWVADRYGRLPAAVYSTLIGCLGGILTTFARNFTEFSIYRFIAGMAYDNCMMMAYLILLEYVTPKYKTMVANMAFALFYTSFTIAMPWISLACGHWKTISIVTSAPLLLAVLAPCCIPESPRWLLSMGRVDEAINKILTISRINKKEIPPKIIEQFKCTVSKETKEESHSCLEIFKRPPIRRTFILMCLEFTCCTIIFDALVRSTGQLGFDFFISFSVISFTELPSMCVVAFIMDWMGRKWMTISCMMLCSVFTLLTVFVGSGVPSVMCTVLARFFVNISYNATMQWTAEVLPTQVRGSGASVVHICGYIGTALSPYIVYLQIYISWLPFVIIAAIAAFGAFIAFALPETTKKDIPQTFNEAEELSRNINLWEMPCLSRPKNVVSGHENESFEM</sequence>
<dbReference type="OrthoDB" id="6884957at2759"/>